<dbReference type="RefSeq" id="WP_119162701.1">
    <property type="nucleotide sequence ID" value="NZ_LR134442.1"/>
</dbReference>
<dbReference type="SUPFAM" id="SSF53146">
    <property type="entry name" value="Nitrogenase accessory factor-like"/>
    <property type="match status" value="1"/>
</dbReference>
<protein>
    <submittedName>
        <fullName evidence="3">Dinitrogenase iron-molybdenum cofactor</fullName>
    </submittedName>
</protein>
<dbReference type="EMBL" id="UNQJ01000024">
    <property type="protein sequence ID" value="SYZ34395.1"/>
    <property type="molecule type" value="Genomic_DNA"/>
</dbReference>
<evidence type="ECO:0000313" key="4">
    <source>
        <dbReference type="Proteomes" id="UP000263928"/>
    </source>
</evidence>
<keyword evidence="4" id="KW-1185">Reference proteome</keyword>
<dbReference type="Gene3D" id="3.30.420.130">
    <property type="entry name" value="Dinitrogenase iron-molybdenum cofactor biosynthesis domain"/>
    <property type="match status" value="1"/>
</dbReference>
<evidence type="ECO:0000313" key="5">
    <source>
        <dbReference type="Proteomes" id="UP000279336"/>
    </source>
</evidence>
<dbReference type="OrthoDB" id="2082835at2"/>
<reference evidence="4" key="2">
    <citation type="submission" date="2018-08" db="EMBL/GenBank/DDBJ databases">
        <authorList>
            <person name="Hornung B."/>
        </authorList>
    </citation>
    <scope>NUCLEOTIDE SEQUENCE [LARGE SCALE GENOMIC DNA]</scope>
</reference>
<dbReference type="InterPro" id="IPR003731">
    <property type="entry name" value="Di-Nase_FeMo-co_biosynth"/>
</dbReference>
<gene>
    <name evidence="2" type="ORF">D7U36_12595</name>
    <name evidence="3" type="ORF">PROPAUS_2407</name>
</gene>
<dbReference type="Proteomes" id="UP000279336">
    <property type="component" value="Unassembled WGS sequence"/>
</dbReference>
<dbReference type="InterPro" id="IPR036105">
    <property type="entry name" value="DiNase_FeMo-co_biosyn_sf"/>
</dbReference>
<reference evidence="3" key="1">
    <citation type="submission" date="2018-08" db="EMBL/GenBank/DDBJ databases">
        <authorList>
            <person name="Ferrada E.E."/>
            <person name="Latorre B.A."/>
        </authorList>
    </citation>
    <scope>NUCLEOTIDE SEQUENCE [LARGE SCALE GENOMIC DNA]</scope>
    <source>
        <strain evidence="3">Propionibacterium_australiense1</strain>
    </source>
</reference>
<dbReference type="AlphaFoldDB" id="A0A383S8Q0"/>
<feature type="domain" description="Dinitrogenase iron-molybdenum cofactor biosynthesis" evidence="1">
    <location>
        <begin position="25"/>
        <end position="112"/>
    </location>
</feature>
<dbReference type="Pfam" id="PF02579">
    <property type="entry name" value="Nitro_FeMo-Co"/>
    <property type="match status" value="1"/>
</dbReference>
<evidence type="ECO:0000313" key="2">
    <source>
        <dbReference type="EMBL" id="RLP06552.1"/>
    </source>
</evidence>
<sequence>MTEISTNRHVVSLALGADGTPCGLGRAPRMAVATVEDGRLVDWRVEETSWDVLHDQGEHGQHHARIVRFMRDNGVEVAAAAHMGPPMVNTLNKLGLAVVVDVPADMAPEQAVVAVVGALDQDA</sequence>
<organism evidence="3 4">
    <name type="scientific">Propionibacterium australiense</name>
    <dbReference type="NCBI Taxonomy" id="119981"/>
    <lineage>
        <taxon>Bacteria</taxon>
        <taxon>Bacillati</taxon>
        <taxon>Actinomycetota</taxon>
        <taxon>Actinomycetes</taxon>
        <taxon>Propionibacteriales</taxon>
        <taxon>Propionibacteriaceae</taxon>
        <taxon>Propionibacterium</taxon>
    </lineage>
</organism>
<accession>A0A383S8Q0</accession>
<proteinExistence type="predicted"/>
<dbReference type="EMBL" id="RCIW01000025">
    <property type="protein sequence ID" value="RLP06552.1"/>
    <property type="molecule type" value="Genomic_DNA"/>
</dbReference>
<reference evidence="2 5" key="3">
    <citation type="submission" date="2018-10" db="EMBL/GenBank/DDBJ databases">
        <title>Propionibacterium australiense Genome Sequencing and Assembly.</title>
        <authorList>
            <person name="Bernier A.-M."/>
            <person name="Bernard K."/>
        </authorList>
    </citation>
    <scope>NUCLEOTIDE SEQUENCE [LARGE SCALE GENOMIC DNA]</scope>
    <source>
        <strain evidence="2 5">NML98A078</strain>
    </source>
</reference>
<evidence type="ECO:0000259" key="1">
    <source>
        <dbReference type="Pfam" id="PF02579"/>
    </source>
</evidence>
<evidence type="ECO:0000313" key="3">
    <source>
        <dbReference type="EMBL" id="SYZ34395.1"/>
    </source>
</evidence>
<name>A0A383S8Q0_9ACTN</name>
<dbReference type="Proteomes" id="UP000263928">
    <property type="component" value="Unassembled WGS sequence"/>
</dbReference>